<dbReference type="Pfam" id="PF00216">
    <property type="entry name" value="Bac_DNA_binding"/>
    <property type="match status" value="1"/>
</dbReference>
<evidence type="ECO:0000256" key="3">
    <source>
        <dbReference type="RuleBase" id="RU003939"/>
    </source>
</evidence>
<dbReference type="GO" id="GO:0003677">
    <property type="term" value="F:DNA binding"/>
    <property type="evidence" value="ECO:0007669"/>
    <property type="project" value="UniProtKB-KW"/>
</dbReference>
<proteinExistence type="inferred from homology"/>
<organism evidence="4">
    <name type="scientific">Treponema denticola H-22</name>
    <dbReference type="NCBI Taxonomy" id="999432"/>
    <lineage>
        <taxon>Bacteria</taxon>
        <taxon>Pseudomonadati</taxon>
        <taxon>Spirochaetota</taxon>
        <taxon>Spirochaetia</taxon>
        <taxon>Spirochaetales</taxon>
        <taxon>Treponemataceae</taxon>
        <taxon>Treponema</taxon>
    </lineage>
</organism>
<protein>
    <recommendedName>
        <fullName evidence="5">Integration host factor subunit beta</fullName>
    </recommendedName>
</protein>
<dbReference type="AlphaFoldDB" id="A0A0E2E799"/>
<dbReference type="HOGENOM" id="CLU_105066_2_3_12"/>
<evidence type="ECO:0008006" key="5">
    <source>
        <dbReference type="Google" id="ProtNLM"/>
    </source>
</evidence>
<dbReference type="EMBL" id="AGDV01000004">
    <property type="protein sequence ID" value="EMB35345.1"/>
    <property type="molecule type" value="Genomic_DNA"/>
</dbReference>
<dbReference type="RefSeq" id="WP_002683161.1">
    <property type="nucleotide sequence ID" value="NZ_CM001795.1"/>
</dbReference>
<dbReference type="InterPro" id="IPR000119">
    <property type="entry name" value="Hist_DNA-bd"/>
</dbReference>
<evidence type="ECO:0000256" key="2">
    <source>
        <dbReference type="ARBA" id="ARBA00023125"/>
    </source>
</evidence>
<comment type="caution">
    <text evidence="4">The sequence shown here is derived from an EMBL/GenBank/DDBJ whole genome shotgun (WGS) entry which is preliminary data.</text>
</comment>
<keyword evidence="2" id="KW-0238">DNA-binding</keyword>
<dbReference type="PATRIC" id="fig|999432.5.peg.502"/>
<dbReference type="SUPFAM" id="SSF47729">
    <property type="entry name" value="IHF-like DNA-binding proteins"/>
    <property type="match status" value="1"/>
</dbReference>
<dbReference type="InterPro" id="IPR010992">
    <property type="entry name" value="IHF-like_DNA-bd_dom_sf"/>
</dbReference>
<dbReference type="PANTHER" id="PTHR33175">
    <property type="entry name" value="DNA-BINDING PROTEIN HU"/>
    <property type="match status" value="1"/>
</dbReference>
<dbReference type="GO" id="GO:0005829">
    <property type="term" value="C:cytosol"/>
    <property type="evidence" value="ECO:0007669"/>
    <property type="project" value="TreeGrafter"/>
</dbReference>
<dbReference type="PANTHER" id="PTHR33175:SF2">
    <property type="entry name" value="INTEGRATION HOST FACTOR SUBUNIT ALPHA"/>
    <property type="match status" value="1"/>
</dbReference>
<comment type="similarity">
    <text evidence="1 3">Belongs to the bacterial histone-like protein family.</text>
</comment>
<evidence type="ECO:0000313" key="4">
    <source>
        <dbReference type="EMBL" id="EMB35345.1"/>
    </source>
</evidence>
<accession>A0A0E2E799</accession>
<evidence type="ECO:0000256" key="1">
    <source>
        <dbReference type="ARBA" id="ARBA00010529"/>
    </source>
</evidence>
<gene>
    <name evidence="4" type="ORF">HMPREF9726_00486</name>
</gene>
<sequence>MKQKRSKIDIIDSVYRNNPQYQLKQINAIANLFLDELSVLLQQGIPVEIRGLGSFDFAVLHGRKNARNPKTGEAVLTADRCKVRFKPGRELKEALHKIDTQELIES</sequence>
<name>A0A0E2E799_TREDN</name>
<dbReference type="CDD" id="cd13836">
    <property type="entry name" value="IHF_B"/>
    <property type="match status" value="1"/>
</dbReference>
<dbReference type="SMART" id="SM00411">
    <property type="entry name" value="BHL"/>
    <property type="match status" value="1"/>
</dbReference>
<dbReference type="PRINTS" id="PR01727">
    <property type="entry name" value="DNABINDINGHU"/>
</dbReference>
<dbReference type="Gene3D" id="4.10.520.10">
    <property type="entry name" value="IHF-like DNA-binding proteins"/>
    <property type="match status" value="1"/>
</dbReference>
<reference evidence="4" key="1">
    <citation type="submission" date="2012-01" db="EMBL/GenBank/DDBJ databases">
        <title>The Genome Sequence of Treponema denticola H-22.</title>
        <authorList>
            <consortium name="The Broad Institute Genome Sequencing Platform"/>
            <person name="Earl A."/>
            <person name="Ward D."/>
            <person name="Feldgarden M."/>
            <person name="Gevers D."/>
            <person name="Blanton J.M."/>
            <person name="Fenno C.J."/>
            <person name="Baranova O.V."/>
            <person name="Mathney J."/>
            <person name="Dewhirst F.E."/>
            <person name="Izard J."/>
            <person name="Young S.K."/>
            <person name="Zeng Q."/>
            <person name="Gargeya S."/>
            <person name="Fitzgerald M."/>
            <person name="Haas B."/>
            <person name="Abouelleil A."/>
            <person name="Alvarado L."/>
            <person name="Arachchi H.M."/>
            <person name="Berlin A."/>
            <person name="Chapman S.B."/>
            <person name="Gearin G."/>
            <person name="Goldberg J."/>
            <person name="Griggs A."/>
            <person name="Gujja S."/>
            <person name="Hansen M."/>
            <person name="Heiman D."/>
            <person name="Howarth C."/>
            <person name="Larimer J."/>
            <person name="Lui A."/>
            <person name="MacDonald P.J.P."/>
            <person name="McCowen C."/>
            <person name="Montmayeur A."/>
            <person name="Murphy C."/>
            <person name="Neiman D."/>
            <person name="Pearson M."/>
            <person name="Priest M."/>
            <person name="Roberts A."/>
            <person name="Saif S."/>
            <person name="Shea T."/>
            <person name="Sisk P."/>
            <person name="Stolte C."/>
            <person name="Sykes S."/>
            <person name="Wortman J."/>
            <person name="Nusbaum C."/>
            <person name="Birren B."/>
        </authorList>
    </citation>
    <scope>NUCLEOTIDE SEQUENCE [LARGE SCALE GENOMIC DNA]</scope>
    <source>
        <strain evidence="4">H-22</strain>
    </source>
</reference>
<dbReference type="GO" id="GO:0030527">
    <property type="term" value="F:structural constituent of chromatin"/>
    <property type="evidence" value="ECO:0007669"/>
    <property type="project" value="InterPro"/>
</dbReference>
<dbReference type="Proteomes" id="UP000011705">
    <property type="component" value="Chromosome"/>
</dbReference>